<name>A0A5N6UWG7_ASPTM</name>
<dbReference type="Proteomes" id="UP000326950">
    <property type="component" value="Unassembled WGS sequence"/>
</dbReference>
<evidence type="ECO:0000256" key="1">
    <source>
        <dbReference type="SAM" id="MobiDB-lite"/>
    </source>
</evidence>
<dbReference type="SUPFAM" id="SSF53098">
    <property type="entry name" value="Ribonuclease H-like"/>
    <property type="match status" value="1"/>
</dbReference>
<organism evidence="3 4">
    <name type="scientific">Aspergillus tamarii</name>
    <dbReference type="NCBI Taxonomy" id="41984"/>
    <lineage>
        <taxon>Eukaryota</taxon>
        <taxon>Fungi</taxon>
        <taxon>Dikarya</taxon>
        <taxon>Ascomycota</taxon>
        <taxon>Pezizomycotina</taxon>
        <taxon>Eurotiomycetes</taxon>
        <taxon>Eurotiomycetidae</taxon>
        <taxon>Eurotiales</taxon>
        <taxon>Aspergillaceae</taxon>
        <taxon>Aspergillus</taxon>
        <taxon>Aspergillus subgen. Circumdati</taxon>
    </lineage>
</organism>
<dbReference type="CDD" id="cd09276">
    <property type="entry name" value="Rnase_HI_RT_non_LTR"/>
    <property type="match status" value="1"/>
</dbReference>
<proteinExistence type="predicted"/>
<evidence type="ECO:0000313" key="3">
    <source>
        <dbReference type="EMBL" id="KAE8162783.1"/>
    </source>
</evidence>
<dbReference type="InterPro" id="IPR012337">
    <property type="entry name" value="RNaseH-like_sf"/>
</dbReference>
<reference evidence="3 4" key="1">
    <citation type="submission" date="2019-04" db="EMBL/GenBank/DDBJ databases">
        <title>Friends and foes A comparative genomics study of 23 Aspergillus species from section Flavi.</title>
        <authorList>
            <consortium name="DOE Joint Genome Institute"/>
            <person name="Kjaerbolling I."/>
            <person name="Vesth T."/>
            <person name="Frisvad J.C."/>
            <person name="Nybo J.L."/>
            <person name="Theobald S."/>
            <person name="Kildgaard S."/>
            <person name="Isbrandt T."/>
            <person name="Kuo A."/>
            <person name="Sato A."/>
            <person name="Lyhne E.K."/>
            <person name="Kogle M.E."/>
            <person name="Wiebenga A."/>
            <person name="Kun R.S."/>
            <person name="Lubbers R.J."/>
            <person name="Makela M.R."/>
            <person name="Barry K."/>
            <person name="Chovatia M."/>
            <person name="Clum A."/>
            <person name="Daum C."/>
            <person name="Haridas S."/>
            <person name="He G."/>
            <person name="LaButti K."/>
            <person name="Lipzen A."/>
            <person name="Mondo S."/>
            <person name="Riley R."/>
            <person name="Salamov A."/>
            <person name="Simmons B.A."/>
            <person name="Magnuson J.K."/>
            <person name="Henrissat B."/>
            <person name="Mortensen U.H."/>
            <person name="Larsen T.O."/>
            <person name="Devries R.P."/>
            <person name="Grigoriev I.V."/>
            <person name="Machida M."/>
            <person name="Baker S.E."/>
            <person name="Andersen M.R."/>
        </authorList>
    </citation>
    <scope>NUCLEOTIDE SEQUENCE [LARGE SCALE GENOMIC DNA]</scope>
    <source>
        <strain evidence="3 4">CBS 117626</strain>
    </source>
</reference>
<feature type="compositionally biased region" description="Low complexity" evidence="1">
    <location>
        <begin position="94"/>
        <end position="110"/>
    </location>
</feature>
<protein>
    <recommendedName>
        <fullName evidence="2">RNase H type-1 domain-containing protein</fullName>
    </recommendedName>
</protein>
<keyword evidence="4" id="KW-1185">Reference proteome</keyword>
<dbReference type="AlphaFoldDB" id="A0A5N6UWG7"/>
<dbReference type="EMBL" id="ML738624">
    <property type="protein sequence ID" value="KAE8162783.1"/>
    <property type="molecule type" value="Genomic_DNA"/>
</dbReference>
<dbReference type="Pfam" id="PF00075">
    <property type="entry name" value="RNase_H"/>
    <property type="match status" value="1"/>
</dbReference>
<feature type="domain" description="RNase H type-1" evidence="2">
    <location>
        <begin position="190"/>
        <end position="351"/>
    </location>
</feature>
<accession>A0A5N6UWG7</accession>
<dbReference type="Gene3D" id="3.30.420.10">
    <property type="entry name" value="Ribonuclease H-like superfamily/Ribonuclease H"/>
    <property type="match status" value="1"/>
</dbReference>
<gene>
    <name evidence="3" type="ORF">BDV40DRAFT_288218</name>
</gene>
<evidence type="ECO:0000313" key="4">
    <source>
        <dbReference type="Proteomes" id="UP000326950"/>
    </source>
</evidence>
<sequence>MMILILRSANSAQTAADITSATGVLKNSQLTPQFSGLQKRHETPVKTKMLSLKWLNAFLRGYHIIDRPGTVSDTYHHREQDLTDTRSLPENPSTTAYTAATAPETTEFEASNPAKSKRKTHPTISLLTVTQQKRLKLDLKLEDKRRRIAKHKVYHHELETGFYGDLISLHYEDAIATAQHAHAVPLTDGKYHFHNFWVDASGSHGSAGAAIVYKDPYYGGEWMDRGYAITDLKDKERVDMSELFAIGAALRLALTRIGKRVAVAEGIEEHAVTVFSDSMRALKMIRRWANWWSEGEVDRSASGAIAEDVCGLSRQLFELGVKVRVYWVPAHCEVCIDGHKRADVLSRAAARHVKLLEQRNARYSADGVVQVVDSRFLKTLHLLDNECDSL</sequence>
<dbReference type="InterPro" id="IPR002156">
    <property type="entry name" value="RNaseH_domain"/>
</dbReference>
<feature type="region of interest" description="Disordered" evidence="1">
    <location>
        <begin position="76"/>
        <end position="120"/>
    </location>
</feature>
<dbReference type="PROSITE" id="PS50879">
    <property type="entry name" value="RNASE_H_1"/>
    <property type="match status" value="1"/>
</dbReference>
<dbReference type="OrthoDB" id="3548481at2759"/>
<dbReference type="GO" id="GO:0004523">
    <property type="term" value="F:RNA-DNA hybrid ribonuclease activity"/>
    <property type="evidence" value="ECO:0007669"/>
    <property type="project" value="InterPro"/>
</dbReference>
<dbReference type="GO" id="GO:0003676">
    <property type="term" value="F:nucleic acid binding"/>
    <property type="evidence" value="ECO:0007669"/>
    <property type="project" value="InterPro"/>
</dbReference>
<dbReference type="InterPro" id="IPR036397">
    <property type="entry name" value="RNaseH_sf"/>
</dbReference>
<evidence type="ECO:0000259" key="2">
    <source>
        <dbReference type="PROSITE" id="PS50879"/>
    </source>
</evidence>